<protein>
    <recommendedName>
        <fullName evidence="4">C2 NT-type domain-containing protein</fullName>
    </recommendedName>
</protein>
<evidence type="ECO:0000313" key="3">
    <source>
        <dbReference type="Proteomes" id="UP001286313"/>
    </source>
</evidence>
<feature type="region of interest" description="Disordered" evidence="1">
    <location>
        <begin position="57"/>
        <end position="77"/>
    </location>
</feature>
<dbReference type="EMBL" id="JAWQEG010008985">
    <property type="protein sequence ID" value="KAK3849340.1"/>
    <property type="molecule type" value="Genomic_DNA"/>
</dbReference>
<comment type="caution">
    <text evidence="2">The sequence shown here is derived from an EMBL/GenBank/DDBJ whole genome shotgun (WGS) entry which is preliminary data.</text>
</comment>
<evidence type="ECO:0008006" key="4">
    <source>
        <dbReference type="Google" id="ProtNLM"/>
    </source>
</evidence>
<evidence type="ECO:0000256" key="1">
    <source>
        <dbReference type="SAM" id="MobiDB-lite"/>
    </source>
</evidence>
<proteinExistence type="predicted"/>
<dbReference type="AlphaFoldDB" id="A0AAE1BI99"/>
<reference evidence="2" key="1">
    <citation type="submission" date="2023-10" db="EMBL/GenBank/DDBJ databases">
        <title>Genome assemblies of two species of porcelain crab, Petrolisthes cinctipes and Petrolisthes manimaculis (Anomura: Porcellanidae).</title>
        <authorList>
            <person name="Angst P."/>
        </authorList>
    </citation>
    <scope>NUCLEOTIDE SEQUENCE</scope>
    <source>
        <strain evidence="2">PB745_01</strain>
        <tissue evidence="2">Gill</tissue>
    </source>
</reference>
<dbReference type="PANTHER" id="PTHR21456:SF1">
    <property type="entry name" value="C2 NT-TYPE DOMAIN-CONTAINING PROTEIN"/>
    <property type="match status" value="1"/>
</dbReference>
<organism evidence="2 3">
    <name type="scientific">Petrolisthes cinctipes</name>
    <name type="common">Flat porcelain crab</name>
    <dbReference type="NCBI Taxonomy" id="88211"/>
    <lineage>
        <taxon>Eukaryota</taxon>
        <taxon>Metazoa</taxon>
        <taxon>Ecdysozoa</taxon>
        <taxon>Arthropoda</taxon>
        <taxon>Crustacea</taxon>
        <taxon>Multicrustacea</taxon>
        <taxon>Malacostraca</taxon>
        <taxon>Eumalacostraca</taxon>
        <taxon>Eucarida</taxon>
        <taxon>Decapoda</taxon>
        <taxon>Pleocyemata</taxon>
        <taxon>Anomura</taxon>
        <taxon>Galatheoidea</taxon>
        <taxon>Porcellanidae</taxon>
        <taxon>Petrolisthes</taxon>
    </lineage>
</organism>
<evidence type="ECO:0000313" key="2">
    <source>
        <dbReference type="EMBL" id="KAK3849340.1"/>
    </source>
</evidence>
<dbReference type="PANTHER" id="PTHR21456">
    <property type="entry name" value="FAMILY WITH SEQUENCE SIMILARITY 102"/>
    <property type="match status" value="1"/>
</dbReference>
<sequence>MNGLMVRKKKYRFQVEVRVEELQHVPFVNCFLFAKVRLLDGGFTDLSPRVVHQASLGSVDDGDDNKLAEDLAEPDVG</sequence>
<dbReference type="Proteomes" id="UP001286313">
    <property type="component" value="Unassembled WGS sequence"/>
</dbReference>
<name>A0AAE1BI99_PETCI</name>
<gene>
    <name evidence="2" type="ORF">Pcinc_043904</name>
</gene>
<dbReference type="InterPro" id="IPR039931">
    <property type="entry name" value="EEIG1/2-like"/>
</dbReference>
<keyword evidence="3" id="KW-1185">Reference proteome</keyword>
<accession>A0AAE1BI99</accession>